<accession>A0A561C4L8</accession>
<protein>
    <submittedName>
        <fullName evidence="1">Glycosyltransferase involved in cell wall biosynthesis</fullName>
    </submittedName>
</protein>
<proteinExistence type="predicted"/>
<sequence>MKILIPITGFGHAGGYRVLSELANHWTMDGHQVDFLVDERSPDPYFPTRARIHRFDKFGRLIDHHGDMLRKEFSSKGNAASIYFGMWRALGKIGAKYDVVLANHSLTAFPVAFARGGKASKYYYVQAYEPEYYSLSKSRKARVLEKLSKFSYRLNLRQIANAPIYLGYRDIKAEQWIPPGVDESIFHRRSSPPDLGVGKTLKIGTIGRKEASKGTKYVLEAFEKLALIDSKIQLKVAYGNLPDNWTHDRAEIIVPSNDRELSDFYRSIDILIAPGTVQLGACHYPVLEAMSCGTPVITTGYLPANKENSWIVPTEDSESIVSSVLEISASSRVDVLKKLDLAAAAIDFFYWKNVSQRFIGLFECR</sequence>
<evidence type="ECO:0000313" key="1">
    <source>
        <dbReference type="EMBL" id="TWD86093.1"/>
    </source>
</evidence>
<dbReference type="Gene3D" id="3.40.50.2000">
    <property type="entry name" value="Glycogen Phosphorylase B"/>
    <property type="match status" value="1"/>
</dbReference>
<dbReference type="Proteomes" id="UP000319722">
    <property type="component" value="Unassembled WGS sequence"/>
</dbReference>
<dbReference type="PANTHER" id="PTHR12526">
    <property type="entry name" value="GLYCOSYLTRANSFERASE"/>
    <property type="match status" value="1"/>
</dbReference>
<organism evidence="1 2">
    <name type="scientific">Variovorax beijingensis</name>
    <dbReference type="NCBI Taxonomy" id="2496117"/>
    <lineage>
        <taxon>Bacteria</taxon>
        <taxon>Pseudomonadati</taxon>
        <taxon>Pseudomonadota</taxon>
        <taxon>Betaproteobacteria</taxon>
        <taxon>Burkholderiales</taxon>
        <taxon>Comamonadaceae</taxon>
        <taxon>Variovorax</taxon>
    </lineage>
</organism>
<dbReference type="Gene3D" id="3.40.50.11090">
    <property type="match status" value="1"/>
</dbReference>
<dbReference type="Pfam" id="PF13692">
    <property type="entry name" value="Glyco_trans_1_4"/>
    <property type="match status" value="1"/>
</dbReference>
<name>A0A561C4L8_9BURK</name>
<evidence type="ECO:0000313" key="2">
    <source>
        <dbReference type="Proteomes" id="UP000319722"/>
    </source>
</evidence>
<comment type="caution">
    <text evidence="1">The sequence shown here is derived from an EMBL/GenBank/DDBJ whole genome shotgun (WGS) entry which is preliminary data.</text>
</comment>
<gene>
    <name evidence="1" type="ORF">FB547_10435</name>
</gene>
<reference evidence="1 2" key="1">
    <citation type="submission" date="2019-06" db="EMBL/GenBank/DDBJ databases">
        <title>Sorghum-associated microbial communities from plants grown in Nebraska, USA.</title>
        <authorList>
            <person name="Schachtman D."/>
        </authorList>
    </citation>
    <scope>NUCLEOTIDE SEQUENCE [LARGE SCALE GENOMIC DNA]</scope>
    <source>
        <strain evidence="1 2">T529</strain>
    </source>
</reference>
<keyword evidence="1" id="KW-0808">Transferase</keyword>
<dbReference type="GO" id="GO:0016740">
    <property type="term" value="F:transferase activity"/>
    <property type="evidence" value="ECO:0007669"/>
    <property type="project" value="UniProtKB-KW"/>
</dbReference>
<dbReference type="AlphaFoldDB" id="A0A561C4L8"/>
<dbReference type="EMBL" id="VIVL01000004">
    <property type="protein sequence ID" value="TWD86093.1"/>
    <property type="molecule type" value="Genomic_DNA"/>
</dbReference>
<dbReference type="SUPFAM" id="SSF53756">
    <property type="entry name" value="UDP-Glycosyltransferase/glycogen phosphorylase"/>
    <property type="match status" value="1"/>
</dbReference>
<dbReference type="OrthoDB" id="9797829at2"/>
<dbReference type="RefSeq" id="WP_145743082.1">
    <property type="nucleotide sequence ID" value="NZ_VIVL01000004.1"/>
</dbReference>
<dbReference type="CDD" id="cd03801">
    <property type="entry name" value="GT4_PimA-like"/>
    <property type="match status" value="1"/>
</dbReference>